<dbReference type="InterPro" id="IPR051212">
    <property type="entry name" value="Type-I_RE_S_subunit"/>
</dbReference>
<dbReference type="Proteomes" id="UP000480410">
    <property type="component" value="Unassembled WGS sequence"/>
</dbReference>
<evidence type="ECO:0000256" key="1">
    <source>
        <dbReference type="ARBA" id="ARBA00022747"/>
    </source>
</evidence>
<accession>A0A6M0D229</accession>
<dbReference type="PANTHER" id="PTHR43140:SF1">
    <property type="entry name" value="TYPE I RESTRICTION ENZYME ECOKI SPECIFICITY SUBUNIT"/>
    <property type="match status" value="1"/>
</dbReference>
<keyword evidence="1" id="KW-0680">Restriction system</keyword>
<gene>
    <name evidence="3" type="ORF">G3435_20960</name>
</gene>
<reference evidence="3 4" key="1">
    <citation type="submission" date="2020-02" db="EMBL/GenBank/DDBJ databases">
        <title>Broccoli isolated Pseudomonas sp.</title>
        <authorList>
            <person name="Fujikawa T."/>
            <person name="Sawada H."/>
        </authorList>
    </citation>
    <scope>NUCLEOTIDE SEQUENCE [LARGE SCALE GENOMIC DNA]</scope>
    <source>
        <strain evidence="3 4">MAFF212428</strain>
    </source>
</reference>
<keyword evidence="2" id="KW-0238">DNA-binding</keyword>
<dbReference type="SUPFAM" id="SSF116734">
    <property type="entry name" value="DNA methylase specificity domain"/>
    <property type="match status" value="1"/>
</dbReference>
<dbReference type="PANTHER" id="PTHR43140">
    <property type="entry name" value="TYPE-1 RESTRICTION ENZYME ECOKI SPECIFICITY PROTEIN"/>
    <property type="match status" value="1"/>
</dbReference>
<dbReference type="AlphaFoldDB" id="A0A6M0D229"/>
<dbReference type="EMBL" id="JAAHBV010000528">
    <property type="protein sequence ID" value="NER61757.1"/>
    <property type="molecule type" value="Genomic_DNA"/>
</dbReference>
<comment type="caution">
    <text evidence="3">The sequence shown here is derived from an EMBL/GenBank/DDBJ whole genome shotgun (WGS) entry which is preliminary data.</text>
</comment>
<organism evidence="3 4">
    <name type="scientific">Pseudomonas brassicae</name>
    <dbReference type="NCBI Taxonomy" id="2708063"/>
    <lineage>
        <taxon>Bacteria</taxon>
        <taxon>Pseudomonadati</taxon>
        <taxon>Pseudomonadota</taxon>
        <taxon>Gammaproteobacteria</taxon>
        <taxon>Pseudomonadales</taxon>
        <taxon>Pseudomonadaceae</taxon>
        <taxon>Pseudomonas</taxon>
    </lineage>
</organism>
<evidence type="ECO:0000256" key="2">
    <source>
        <dbReference type="ARBA" id="ARBA00023125"/>
    </source>
</evidence>
<proteinExistence type="predicted"/>
<sequence>MRNSGIEWIGEIPTHWETVRLKYLFKEINERTKTGEETLLSLRMELGLVPHDDVSDKAISNESLVDYKIVRPGQMVMNRMRAAIGIFGVSSRLGLVSPDYAIFDIKERANPSFFLRLFKLPLLGTQFRLGSKGLGTGSSGFMRLYTQDFGDIKVAVPPLGEQLEILQFIDSTSERIDNACTLFEQQITRLKEYKATLINSAVTGKIKVPGVVEPDSGECLPPLAG</sequence>
<evidence type="ECO:0000313" key="3">
    <source>
        <dbReference type="EMBL" id="NER61757.1"/>
    </source>
</evidence>
<evidence type="ECO:0008006" key="5">
    <source>
        <dbReference type="Google" id="ProtNLM"/>
    </source>
</evidence>
<dbReference type="InterPro" id="IPR044946">
    <property type="entry name" value="Restrct_endonuc_typeI_TRD_sf"/>
</dbReference>
<name>A0A6M0D229_9PSED</name>
<evidence type="ECO:0000313" key="4">
    <source>
        <dbReference type="Proteomes" id="UP000480410"/>
    </source>
</evidence>
<dbReference type="GO" id="GO:0003677">
    <property type="term" value="F:DNA binding"/>
    <property type="evidence" value="ECO:0007669"/>
    <property type="project" value="UniProtKB-KW"/>
</dbReference>
<dbReference type="GO" id="GO:0009307">
    <property type="term" value="P:DNA restriction-modification system"/>
    <property type="evidence" value="ECO:0007669"/>
    <property type="project" value="UniProtKB-KW"/>
</dbReference>
<dbReference type="Gene3D" id="3.90.220.20">
    <property type="entry name" value="DNA methylase specificity domains"/>
    <property type="match status" value="1"/>
</dbReference>
<protein>
    <recommendedName>
        <fullName evidence="5">Restriction endonuclease subunit S</fullName>
    </recommendedName>
</protein>